<proteinExistence type="predicted"/>
<dbReference type="NCBIfam" id="TIGR04474">
    <property type="entry name" value="tcm_partner"/>
    <property type="match status" value="1"/>
</dbReference>
<dbReference type="EMBL" id="CP042425">
    <property type="protein sequence ID" value="QEL17144.1"/>
    <property type="molecule type" value="Genomic_DNA"/>
</dbReference>
<dbReference type="Proteomes" id="UP000324974">
    <property type="component" value="Chromosome"/>
</dbReference>
<name>A0A5C1AJ48_9BACT</name>
<dbReference type="KEGG" id="lrs:PX52LOC_04125"/>
<dbReference type="InterPro" id="IPR054339">
    <property type="entry name" value="GMT_wHTH"/>
</dbReference>
<dbReference type="RefSeq" id="WP_149111789.1">
    <property type="nucleotide sequence ID" value="NZ_CP042425.1"/>
</dbReference>
<gene>
    <name evidence="3" type="ORF">PX52LOC_04125</name>
</gene>
<dbReference type="AlphaFoldDB" id="A0A5C1AJ48"/>
<evidence type="ECO:0000313" key="3">
    <source>
        <dbReference type="EMBL" id="QEL17144.1"/>
    </source>
</evidence>
<evidence type="ECO:0000259" key="2">
    <source>
        <dbReference type="Pfam" id="PF22560"/>
    </source>
</evidence>
<protein>
    <recommendedName>
        <fullName evidence="2">GMT-like wHTH domain-containing protein</fullName>
    </recommendedName>
</protein>
<reference evidence="4" key="1">
    <citation type="submission" date="2019-08" db="EMBL/GenBank/DDBJ databases">
        <title>Limnoglobus roseus gen. nov., sp. nov., a novel freshwater planctomycete with a giant genome from the family Gemmataceae.</title>
        <authorList>
            <person name="Kulichevskaya I.S."/>
            <person name="Naumoff D.G."/>
            <person name="Miroshnikov K."/>
            <person name="Ivanova A."/>
            <person name="Philippov D.A."/>
            <person name="Hakobyan A."/>
            <person name="Rijpstra I.C."/>
            <person name="Sinninghe Damste J.S."/>
            <person name="Liesack W."/>
            <person name="Dedysh S.N."/>
        </authorList>
    </citation>
    <scope>NUCLEOTIDE SEQUENCE [LARGE SCALE GENOMIC DNA]</scope>
    <source>
        <strain evidence="4">PX52</strain>
    </source>
</reference>
<sequence length="379" mass="43224">MGDAAFFDEQMEQSQVKAAIVTKYFWAWAKIITAVQGNNRRVKKIAYIDLFAGPGRYKCGSKSTPLLILEQAVQNEYREWLVTMFNDKDSENTSTLKQEIEAIPGIGTIKNAPQIYTNEVGEEIVKMFERLNLIPTLFFVDPWGYKGLSLRLINSVLKDWGCECIFFFNYTRINMGLSNVAVQKHMVALFGEERAARLRTKLEPLPPYKRELTIVEEICEALKEMGGKYVLPFAFKDDKGVRTKHHLIYVSKHPLGYGIMKEIMAKESSSEEDGVASFEYNPASKDQPLLFNLLRPLSDLKEMLLDKFAGKSLTMQEVFDRHNVDTPFIKKNYKDVLTRMEKEGSITANPPHTSRPKRKGEVTFADLVQVTFPPKAKGP</sequence>
<accession>A0A5C1AJ48</accession>
<feature type="domain" description="GMT-like wHTH" evidence="2">
    <location>
        <begin position="279"/>
        <end position="352"/>
    </location>
</feature>
<dbReference type="OrthoDB" id="275124at2"/>
<dbReference type="Pfam" id="PF22560">
    <property type="entry name" value="GMT-wHTH"/>
    <property type="match status" value="1"/>
</dbReference>
<keyword evidence="4" id="KW-1185">Reference proteome</keyword>
<dbReference type="InterPro" id="IPR031009">
    <property type="entry name" value="Tcm_partner"/>
</dbReference>
<organism evidence="3 4">
    <name type="scientific">Limnoglobus roseus</name>
    <dbReference type="NCBI Taxonomy" id="2598579"/>
    <lineage>
        <taxon>Bacteria</taxon>
        <taxon>Pseudomonadati</taxon>
        <taxon>Planctomycetota</taxon>
        <taxon>Planctomycetia</taxon>
        <taxon>Gemmatales</taxon>
        <taxon>Gemmataceae</taxon>
        <taxon>Limnoglobus</taxon>
    </lineage>
</organism>
<evidence type="ECO:0000256" key="1">
    <source>
        <dbReference type="SAM" id="MobiDB-lite"/>
    </source>
</evidence>
<feature type="region of interest" description="Disordered" evidence="1">
    <location>
        <begin position="342"/>
        <end position="361"/>
    </location>
</feature>
<evidence type="ECO:0000313" key="4">
    <source>
        <dbReference type="Proteomes" id="UP000324974"/>
    </source>
</evidence>